<dbReference type="SMART" id="SM00406">
    <property type="entry name" value="IGv"/>
    <property type="match status" value="1"/>
</dbReference>
<dbReference type="Gene3D" id="2.60.40.10">
    <property type="entry name" value="Immunoglobulins"/>
    <property type="match status" value="1"/>
</dbReference>
<keyword evidence="3" id="KW-0675">Receptor</keyword>
<keyword evidence="4" id="KW-0393">Immunoglobulin domain</keyword>
<reference evidence="7" key="1">
    <citation type="submission" date="2025-08" db="UniProtKB">
        <authorList>
            <consortium name="Ensembl"/>
        </authorList>
    </citation>
    <scope>IDENTIFICATION</scope>
</reference>
<keyword evidence="1" id="KW-0732">Signal</keyword>
<dbReference type="AlphaFoldDB" id="A0A674IDY3"/>
<dbReference type="GO" id="GO:0042101">
    <property type="term" value="C:T cell receptor complex"/>
    <property type="evidence" value="ECO:0007669"/>
    <property type="project" value="UniProtKB-KW"/>
</dbReference>
<keyword evidence="2" id="KW-1064">Adaptive immunity</keyword>
<dbReference type="InterPro" id="IPR036179">
    <property type="entry name" value="Ig-like_dom_sf"/>
</dbReference>
<dbReference type="InterPro" id="IPR007110">
    <property type="entry name" value="Ig-like_dom"/>
</dbReference>
<sequence>MLRKSHPQINIFFPFTEQTYGNSVTRTEGRITIPEGKRVFLNCTYKTSGSPVQFWYVQYPHEAPRFLLAAYETLVQGKFSASLYMANKTVPFQIAAVSHQESAVYYCALRPIVGEKCISARTKSCLGKHDRIINTGLERTSKGIYSSPL</sequence>
<keyword evidence="8" id="KW-1185">Reference proteome</keyword>
<keyword evidence="5" id="KW-0391">Immunity</keyword>
<evidence type="ECO:0000256" key="4">
    <source>
        <dbReference type="ARBA" id="ARBA00023319"/>
    </source>
</evidence>
<evidence type="ECO:0000313" key="7">
    <source>
        <dbReference type="Ensembl" id="ENSTMTP00000007005.1"/>
    </source>
</evidence>
<dbReference type="InParanoid" id="A0A674IDY3"/>
<evidence type="ECO:0000256" key="5">
    <source>
        <dbReference type="ARBA" id="ARBA00043266"/>
    </source>
</evidence>
<feature type="domain" description="Ig-like" evidence="6">
    <location>
        <begin position="7"/>
        <end position="119"/>
    </location>
</feature>
<protein>
    <recommendedName>
        <fullName evidence="6">Ig-like domain-containing protein</fullName>
    </recommendedName>
</protein>
<evidence type="ECO:0000313" key="8">
    <source>
        <dbReference type="Proteomes" id="UP000472274"/>
    </source>
</evidence>
<dbReference type="Proteomes" id="UP000472274">
    <property type="component" value="Unplaced"/>
</dbReference>
<evidence type="ECO:0000256" key="3">
    <source>
        <dbReference type="ARBA" id="ARBA00023170"/>
    </source>
</evidence>
<keyword evidence="5" id="KW-1279">T cell receptor</keyword>
<proteinExistence type="predicted"/>
<dbReference type="PANTHER" id="PTHR19367">
    <property type="entry name" value="T-CELL RECEPTOR ALPHA CHAIN V REGION"/>
    <property type="match status" value="1"/>
</dbReference>
<dbReference type="GeneTree" id="ENSGT00940000154455"/>
<dbReference type="InterPro" id="IPR013783">
    <property type="entry name" value="Ig-like_fold"/>
</dbReference>
<dbReference type="Pfam" id="PF07686">
    <property type="entry name" value="V-set"/>
    <property type="match status" value="1"/>
</dbReference>
<dbReference type="GO" id="GO:0002250">
    <property type="term" value="P:adaptive immune response"/>
    <property type="evidence" value="ECO:0007669"/>
    <property type="project" value="UniProtKB-KW"/>
</dbReference>
<dbReference type="PANTHER" id="PTHR19367:SF18">
    <property type="entry name" value="T CELL RECEPTOR ALPHA VARIABLE 16"/>
    <property type="match status" value="1"/>
</dbReference>
<reference evidence="7" key="2">
    <citation type="submission" date="2025-09" db="UniProtKB">
        <authorList>
            <consortium name="Ensembl"/>
        </authorList>
    </citation>
    <scope>IDENTIFICATION</scope>
</reference>
<dbReference type="SUPFAM" id="SSF48726">
    <property type="entry name" value="Immunoglobulin"/>
    <property type="match status" value="1"/>
</dbReference>
<name>A0A674IDY3_9SAUR</name>
<dbReference type="Ensembl" id="ENSTMTT00000007239.1">
    <property type="protein sequence ID" value="ENSTMTP00000007005.1"/>
    <property type="gene ID" value="ENSTMTG00000005118.1"/>
</dbReference>
<evidence type="ECO:0000256" key="2">
    <source>
        <dbReference type="ARBA" id="ARBA00023130"/>
    </source>
</evidence>
<organism evidence="7 8">
    <name type="scientific">Terrapene triunguis</name>
    <name type="common">Three-toed box turtle</name>
    <dbReference type="NCBI Taxonomy" id="2587831"/>
    <lineage>
        <taxon>Eukaryota</taxon>
        <taxon>Metazoa</taxon>
        <taxon>Chordata</taxon>
        <taxon>Craniata</taxon>
        <taxon>Vertebrata</taxon>
        <taxon>Euteleostomi</taxon>
        <taxon>Archelosauria</taxon>
        <taxon>Testudinata</taxon>
        <taxon>Testudines</taxon>
        <taxon>Cryptodira</taxon>
        <taxon>Durocryptodira</taxon>
        <taxon>Testudinoidea</taxon>
        <taxon>Emydidae</taxon>
        <taxon>Terrapene</taxon>
    </lineage>
</organism>
<evidence type="ECO:0000256" key="1">
    <source>
        <dbReference type="ARBA" id="ARBA00022729"/>
    </source>
</evidence>
<dbReference type="PROSITE" id="PS50835">
    <property type="entry name" value="IG_LIKE"/>
    <property type="match status" value="1"/>
</dbReference>
<dbReference type="InterPro" id="IPR051287">
    <property type="entry name" value="TCR_variable_region"/>
</dbReference>
<accession>A0A674IDY3</accession>
<dbReference type="InterPro" id="IPR013106">
    <property type="entry name" value="Ig_V-set"/>
</dbReference>
<evidence type="ECO:0000259" key="6">
    <source>
        <dbReference type="PROSITE" id="PS50835"/>
    </source>
</evidence>